<keyword evidence="1" id="KW-0812">Transmembrane</keyword>
<evidence type="ECO:0000313" key="2">
    <source>
        <dbReference type="EMBL" id="GEM39421.1"/>
    </source>
</evidence>
<sequence length="183" mass="19857">MSGAGADMGRPRKMIGPMSLVWTLGVAVAAVAFMGGALNLGAAIVRWTGSQLAMALFLPVSVALGAGAWMLVLAAAWRLRRNYLRHNGTAMSAVVVESDLRCKQGLGVLNFDLWLVKVEAEFPHPESGGDARVQKQFFYPQFREVKARALAERLSVGSSVPIVVHKNSALFDIPKRPVWADIW</sequence>
<keyword evidence="1" id="KW-0472">Membrane</keyword>
<protein>
    <submittedName>
        <fullName evidence="2">Uncharacterized protein</fullName>
    </submittedName>
</protein>
<dbReference type="EMBL" id="BJXA01000024">
    <property type="protein sequence ID" value="GEM39421.1"/>
    <property type="molecule type" value="Genomic_DNA"/>
</dbReference>
<dbReference type="Proteomes" id="UP000321424">
    <property type="component" value="Unassembled WGS sequence"/>
</dbReference>
<evidence type="ECO:0000313" key="3">
    <source>
        <dbReference type="Proteomes" id="UP000321424"/>
    </source>
</evidence>
<comment type="caution">
    <text evidence="2">The sequence shown here is derived from an EMBL/GenBank/DDBJ whole genome shotgun (WGS) entry which is preliminary data.</text>
</comment>
<accession>A0A511MG82</accession>
<feature type="transmembrane region" description="Helical" evidence="1">
    <location>
        <begin position="56"/>
        <end position="77"/>
    </location>
</feature>
<name>A0A511MG82_9NOCA</name>
<dbReference type="AlphaFoldDB" id="A0A511MG82"/>
<organism evidence="2 3">
    <name type="scientific">Nocardia ninae NBRC 108245</name>
    <dbReference type="NCBI Taxonomy" id="1210091"/>
    <lineage>
        <taxon>Bacteria</taxon>
        <taxon>Bacillati</taxon>
        <taxon>Actinomycetota</taxon>
        <taxon>Actinomycetes</taxon>
        <taxon>Mycobacteriales</taxon>
        <taxon>Nocardiaceae</taxon>
        <taxon>Nocardia</taxon>
    </lineage>
</organism>
<keyword evidence="1" id="KW-1133">Transmembrane helix</keyword>
<gene>
    <name evidence="2" type="ORF">NN4_39400</name>
</gene>
<feature type="transmembrane region" description="Helical" evidence="1">
    <location>
        <begin position="20"/>
        <end position="44"/>
    </location>
</feature>
<keyword evidence="3" id="KW-1185">Reference proteome</keyword>
<proteinExistence type="predicted"/>
<evidence type="ECO:0000256" key="1">
    <source>
        <dbReference type="SAM" id="Phobius"/>
    </source>
</evidence>
<reference evidence="2 3" key="1">
    <citation type="submission" date="2019-07" db="EMBL/GenBank/DDBJ databases">
        <title>Whole genome shotgun sequence of Nocardia ninae NBRC 108245.</title>
        <authorList>
            <person name="Hosoyama A."/>
            <person name="Uohara A."/>
            <person name="Ohji S."/>
            <person name="Ichikawa N."/>
        </authorList>
    </citation>
    <scope>NUCLEOTIDE SEQUENCE [LARGE SCALE GENOMIC DNA]</scope>
    <source>
        <strain evidence="2 3">NBRC 108245</strain>
    </source>
</reference>
<dbReference type="RefSeq" id="WP_246180959.1">
    <property type="nucleotide sequence ID" value="NZ_BJXA01000024.1"/>
</dbReference>